<accession>B9RH98</accession>
<dbReference type="PRINTS" id="PR00412">
    <property type="entry name" value="EPOXHYDRLASE"/>
</dbReference>
<dbReference type="InterPro" id="IPR000073">
    <property type="entry name" value="AB_hydrolase_1"/>
</dbReference>
<comment type="similarity">
    <text evidence="2">Belongs to the AB hydrolase superfamily. Epoxide hydrolase family.</text>
</comment>
<keyword evidence="5" id="KW-1185">Reference proteome</keyword>
<dbReference type="STRING" id="3988.B9RH98"/>
<name>B9RH98_RICCO</name>
<dbReference type="InterPro" id="IPR029058">
    <property type="entry name" value="AB_hydrolase_fold"/>
</dbReference>
<evidence type="ECO:0000313" key="4">
    <source>
        <dbReference type="EMBL" id="EEF49460.1"/>
    </source>
</evidence>
<keyword evidence="1 4" id="KW-0378">Hydrolase</keyword>
<organism evidence="4 5">
    <name type="scientific">Ricinus communis</name>
    <name type="common">Castor bean</name>
    <dbReference type="NCBI Taxonomy" id="3988"/>
    <lineage>
        <taxon>Eukaryota</taxon>
        <taxon>Viridiplantae</taxon>
        <taxon>Streptophyta</taxon>
        <taxon>Embryophyta</taxon>
        <taxon>Tracheophyta</taxon>
        <taxon>Spermatophyta</taxon>
        <taxon>Magnoliopsida</taxon>
        <taxon>eudicotyledons</taxon>
        <taxon>Gunneridae</taxon>
        <taxon>Pentapetalae</taxon>
        <taxon>rosids</taxon>
        <taxon>fabids</taxon>
        <taxon>Malpighiales</taxon>
        <taxon>Euphorbiaceae</taxon>
        <taxon>Acalyphoideae</taxon>
        <taxon>Acalypheae</taxon>
        <taxon>Ricinus</taxon>
    </lineage>
</organism>
<protein>
    <submittedName>
        <fullName evidence="4">Epoxide hydrolase, putative</fullName>
    </submittedName>
</protein>
<reference evidence="5" key="1">
    <citation type="journal article" date="2010" name="Nat. Biotechnol.">
        <title>Draft genome sequence of the oilseed species Ricinus communis.</title>
        <authorList>
            <person name="Chan A.P."/>
            <person name="Crabtree J."/>
            <person name="Zhao Q."/>
            <person name="Lorenzi H."/>
            <person name="Orvis J."/>
            <person name="Puiu D."/>
            <person name="Melake-Berhan A."/>
            <person name="Jones K.M."/>
            <person name="Redman J."/>
            <person name="Chen G."/>
            <person name="Cahoon E.B."/>
            <person name="Gedil M."/>
            <person name="Stanke M."/>
            <person name="Haas B.J."/>
            <person name="Wortman J.R."/>
            <person name="Fraser-Liggett C.M."/>
            <person name="Ravel J."/>
            <person name="Rabinowicz P.D."/>
        </authorList>
    </citation>
    <scope>NUCLEOTIDE SEQUENCE [LARGE SCALE GENOMIC DNA]</scope>
    <source>
        <strain evidence="5">cv. Hale</strain>
    </source>
</reference>
<dbReference type="PANTHER" id="PTHR43329">
    <property type="entry name" value="EPOXIDE HYDROLASE"/>
    <property type="match status" value="1"/>
</dbReference>
<sequence length="61" mass="6760">MHIAGKEGPPVLLIHGFPELWSTWIYQINHPAADGFHGVAPDMRGYGTSTHISRVIMEYVG</sequence>
<dbReference type="GO" id="GO:0016787">
    <property type="term" value="F:hydrolase activity"/>
    <property type="evidence" value="ECO:0007669"/>
    <property type="project" value="UniProtKB-KW"/>
</dbReference>
<dbReference type="eggNOG" id="KOG4178">
    <property type="taxonomic scope" value="Eukaryota"/>
</dbReference>
<dbReference type="InParanoid" id="B9RH98"/>
<dbReference type="InterPro" id="IPR000639">
    <property type="entry name" value="Epox_hydrolase-like"/>
</dbReference>
<evidence type="ECO:0000259" key="3">
    <source>
        <dbReference type="Pfam" id="PF00561"/>
    </source>
</evidence>
<proteinExistence type="inferred from homology"/>
<evidence type="ECO:0000313" key="5">
    <source>
        <dbReference type="Proteomes" id="UP000008311"/>
    </source>
</evidence>
<evidence type="ECO:0000256" key="1">
    <source>
        <dbReference type="ARBA" id="ARBA00022801"/>
    </source>
</evidence>
<feature type="domain" description="AB hydrolase-1" evidence="3">
    <location>
        <begin position="9"/>
        <end position="52"/>
    </location>
</feature>
<gene>
    <name evidence="4" type="ORF">RCOM_1448860</name>
</gene>
<dbReference type="EMBL" id="EQ973778">
    <property type="protein sequence ID" value="EEF49460.1"/>
    <property type="molecule type" value="Genomic_DNA"/>
</dbReference>
<dbReference type="Proteomes" id="UP000008311">
    <property type="component" value="Unassembled WGS sequence"/>
</dbReference>
<dbReference type="AlphaFoldDB" id="B9RH98"/>
<evidence type="ECO:0000256" key="2">
    <source>
        <dbReference type="ARBA" id="ARBA00038334"/>
    </source>
</evidence>
<dbReference type="Gene3D" id="3.40.50.1820">
    <property type="entry name" value="alpha/beta hydrolase"/>
    <property type="match status" value="1"/>
</dbReference>
<dbReference type="SUPFAM" id="SSF53474">
    <property type="entry name" value="alpha/beta-Hydrolases"/>
    <property type="match status" value="1"/>
</dbReference>
<dbReference type="Pfam" id="PF00561">
    <property type="entry name" value="Abhydrolase_1"/>
    <property type="match status" value="1"/>
</dbReference>